<organism evidence="2">
    <name type="scientific">uncultured Blastococcus sp</name>
    <dbReference type="NCBI Taxonomy" id="217144"/>
    <lineage>
        <taxon>Bacteria</taxon>
        <taxon>Bacillati</taxon>
        <taxon>Actinomycetota</taxon>
        <taxon>Actinomycetes</taxon>
        <taxon>Geodermatophilales</taxon>
        <taxon>Geodermatophilaceae</taxon>
        <taxon>Blastococcus</taxon>
        <taxon>environmental samples</taxon>
    </lineage>
</organism>
<feature type="compositionally biased region" description="Low complexity" evidence="1">
    <location>
        <begin position="8"/>
        <end position="46"/>
    </location>
</feature>
<evidence type="ECO:0000256" key="1">
    <source>
        <dbReference type="SAM" id="MobiDB-lite"/>
    </source>
</evidence>
<feature type="region of interest" description="Disordered" evidence="1">
    <location>
        <begin position="1"/>
        <end position="78"/>
    </location>
</feature>
<evidence type="ECO:0000313" key="2">
    <source>
        <dbReference type="EMBL" id="CAA9252684.1"/>
    </source>
</evidence>
<feature type="compositionally biased region" description="Polar residues" evidence="1">
    <location>
        <begin position="65"/>
        <end position="78"/>
    </location>
</feature>
<dbReference type="AlphaFoldDB" id="A0A6J4IKQ1"/>
<gene>
    <name evidence="2" type="ORF">AVDCRST_MAG57-2186</name>
</gene>
<sequence>RPSPSPQPAAAQGQPTTTQPAAAPAGRAEGEAAAARQPTRAAEPATRQLPMPPRHAGAPAPVQGPPTQAIDQPAQSRS</sequence>
<protein>
    <submittedName>
        <fullName evidence="2">Uncharacterized protein</fullName>
    </submittedName>
</protein>
<feature type="non-terminal residue" evidence="2">
    <location>
        <position position="1"/>
    </location>
</feature>
<name>A0A6J4IKQ1_9ACTN</name>
<reference evidence="2" key="1">
    <citation type="submission" date="2020-02" db="EMBL/GenBank/DDBJ databases">
        <authorList>
            <person name="Meier V. D."/>
        </authorList>
    </citation>
    <scope>NUCLEOTIDE SEQUENCE</scope>
    <source>
        <strain evidence="2">AVDCRST_MAG57</strain>
    </source>
</reference>
<accession>A0A6J4IKQ1</accession>
<proteinExistence type="predicted"/>
<dbReference type="EMBL" id="CADCTI010000178">
    <property type="protein sequence ID" value="CAA9252684.1"/>
    <property type="molecule type" value="Genomic_DNA"/>
</dbReference>